<dbReference type="GO" id="GO:0003677">
    <property type="term" value="F:DNA binding"/>
    <property type="evidence" value="ECO:0007669"/>
    <property type="project" value="InterPro"/>
</dbReference>
<dbReference type="Gene3D" id="1.20.272.10">
    <property type="match status" value="1"/>
</dbReference>
<dbReference type="InterPro" id="IPR008921">
    <property type="entry name" value="DNA_pol3_clamp-load_cplx_C"/>
</dbReference>
<comment type="similarity">
    <text evidence="7">Belongs to the DNA polymerase HolA subunit family.</text>
</comment>
<dbReference type="InterPro" id="IPR010372">
    <property type="entry name" value="DNA_pol3_delta_N"/>
</dbReference>
<dbReference type="PANTHER" id="PTHR34388">
    <property type="entry name" value="DNA POLYMERASE III SUBUNIT DELTA"/>
    <property type="match status" value="1"/>
</dbReference>
<dbReference type="GO" id="GO:0009360">
    <property type="term" value="C:DNA polymerase III complex"/>
    <property type="evidence" value="ECO:0007669"/>
    <property type="project" value="InterPro"/>
</dbReference>
<evidence type="ECO:0000256" key="3">
    <source>
        <dbReference type="ARBA" id="ARBA00022679"/>
    </source>
</evidence>
<keyword evidence="3 11" id="KW-0808">Transferase</keyword>
<dbReference type="GO" id="GO:0003887">
    <property type="term" value="F:DNA-directed DNA polymerase activity"/>
    <property type="evidence" value="ECO:0007669"/>
    <property type="project" value="UniProtKB-KW"/>
</dbReference>
<sequence>MAKRVSLSDLDTLLRKKKIEPVYFFYGEEDFLIEETLEALKAVLFKDEVEQATSTVVLYGAETTLGAIVSAASEHSMFAARRLVIVRQFEKLRKESTKEKQAAHLTEFAQYLRNPLATTTLVLTAGALDKQELKKEPYSWLEKVSYEFVSPKSGAEFAEQYAARLGWRLTPEALRNLDTFVGNATRELSSEIQKLINYAGERADRTITGQDVLNAVAVLKEYDVFALQQAIAERNLRQATGIALKILDKEGTPVPIVNYFTLFFVRLWKLKASAVRRMSDQDVAKELGLFGAQIYFLKEYQQYAEMFSLTDIERALLALHQADLSLKGILPKTDEALLVLNLIQKLVS</sequence>
<dbReference type="EMBL" id="PHFL01000026">
    <property type="protein sequence ID" value="RFM24787.1"/>
    <property type="molecule type" value="Genomic_DNA"/>
</dbReference>
<dbReference type="SUPFAM" id="SSF52540">
    <property type="entry name" value="P-loop containing nucleoside triphosphate hydrolases"/>
    <property type="match status" value="1"/>
</dbReference>
<dbReference type="NCBIfam" id="TIGR01128">
    <property type="entry name" value="holA"/>
    <property type="match status" value="1"/>
</dbReference>
<dbReference type="EC" id="2.7.7.7" evidence="1"/>
<dbReference type="AlphaFoldDB" id="A0A395M1Y6"/>
<dbReference type="InterPro" id="IPR027417">
    <property type="entry name" value="P-loop_NTPase"/>
</dbReference>
<feature type="domain" description="DNA polymerase III delta subunit-like C-terminal" evidence="10">
    <location>
        <begin position="222"/>
        <end position="328"/>
    </location>
</feature>
<evidence type="ECO:0000256" key="8">
    <source>
        <dbReference type="ARBA" id="ARBA00049244"/>
    </source>
</evidence>
<protein>
    <recommendedName>
        <fullName evidence="2">DNA polymerase III subunit delta</fullName>
        <ecNumber evidence="1">2.7.7.7</ecNumber>
    </recommendedName>
</protein>
<name>A0A395M1Y6_9BACT</name>
<accession>A0A395M1Y6</accession>
<keyword evidence="5" id="KW-0235">DNA replication</keyword>
<reference evidence="11 12" key="1">
    <citation type="journal article" date="2011" name="ISME J.">
        <title>Community ecology of hot spring cyanobacterial mats: predominant populations and their functional potential.</title>
        <authorList>
            <person name="Klatt C.G."/>
            <person name="Wood J.M."/>
            <person name="Rusch D.B."/>
            <person name="Bateson M.M."/>
            <person name="Hamamura N."/>
            <person name="Heidelberg J.F."/>
            <person name="Grossman A.R."/>
            <person name="Bhaya D."/>
            <person name="Cohan F.M."/>
            <person name="Kuhl M."/>
            <person name="Bryant D.A."/>
            <person name="Ward D.M."/>
        </authorList>
    </citation>
    <scope>NUCLEOTIDE SEQUENCE [LARGE SCALE GENOMIC DNA]</scope>
    <source>
        <strain evidence="11">OS</strain>
    </source>
</reference>
<evidence type="ECO:0000313" key="11">
    <source>
        <dbReference type="EMBL" id="RFM24787.1"/>
    </source>
</evidence>
<dbReference type="SUPFAM" id="SSF48019">
    <property type="entry name" value="post-AAA+ oligomerization domain-like"/>
    <property type="match status" value="1"/>
</dbReference>
<evidence type="ECO:0000256" key="4">
    <source>
        <dbReference type="ARBA" id="ARBA00022695"/>
    </source>
</evidence>
<dbReference type="Pfam" id="PF06144">
    <property type="entry name" value="DNA_pol3_delta"/>
    <property type="match status" value="1"/>
</dbReference>
<dbReference type="Proteomes" id="UP000266389">
    <property type="component" value="Unassembled WGS sequence"/>
</dbReference>
<evidence type="ECO:0000256" key="5">
    <source>
        <dbReference type="ARBA" id="ARBA00022705"/>
    </source>
</evidence>
<dbReference type="PANTHER" id="PTHR34388:SF1">
    <property type="entry name" value="DNA POLYMERASE III SUBUNIT DELTA"/>
    <property type="match status" value="1"/>
</dbReference>
<proteinExistence type="inferred from homology"/>
<evidence type="ECO:0000259" key="9">
    <source>
        <dbReference type="Pfam" id="PF06144"/>
    </source>
</evidence>
<evidence type="ECO:0000256" key="1">
    <source>
        <dbReference type="ARBA" id="ARBA00012417"/>
    </source>
</evidence>
<dbReference type="GO" id="GO:0006261">
    <property type="term" value="P:DNA-templated DNA replication"/>
    <property type="evidence" value="ECO:0007669"/>
    <property type="project" value="TreeGrafter"/>
</dbReference>
<feature type="domain" description="DNA polymerase III delta N-terminal" evidence="9">
    <location>
        <begin position="23"/>
        <end position="131"/>
    </location>
</feature>
<evidence type="ECO:0000256" key="6">
    <source>
        <dbReference type="ARBA" id="ARBA00022932"/>
    </source>
</evidence>
<evidence type="ECO:0000256" key="2">
    <source>
        <dbReference type="ARBA" id="ARBA00017703"/>
    </source>
</evidence>
<dbReference type="Gene3D" id="3.40.50.300">
    <property type="entry name" value="P-loop containing nucleotide triphosphate hydrolases"/>
    <property type="match status" value="1"/>
</dbReference>
<keyword evidence="4 11" id="KW-0548">Nucleotidyltransferase</keyword>
<comment type="catalytic activity">
    <reaction evidence="8">
        <text>DNA(n) + a 2'-deoxyribonucleoside 5'-triphosphate = DNA(n+1) + diphosphate</text>
        <dbReference type="Rhea" id="RHEA:22508"/>
        <dbReference type="Rhea" id="RHEA-COMP:17339"/>
        <dbReference type="Rhea" id="RHEA-COMP:17340"/>
        <dbReference type="ChEBI" id="CHEBI:33019"/>
        <dbReference type="ChEBI" id="CHEBI:61560"/>
        <dbReference type="ChEBI" id="CHEBI:173112"/>
        <dbReference type="EC" id="2.7.7.7"/>
    </reaction>
</comment>
<organism evidence="11 12">
    <name type="scientific">Candidatus Thermochlorobacter aerophilus</name>
    <dbReference type="NCBI Taxonomy" id="1868324"/>
    <lineage>
        <taxon>Bacteria</taxon>
        <taxon>Pseudomonadati</taxon>
        <taxon>Chlorobiota</taxon>
        <taxon>Chlorobiia</taxon>
        <taxon>Chlorobiales</taxon>
        <taxon>Candidatus Thermochlorobacteriaceae</taxon>
        <taxon>Candidatus Thermochlorobacter</taxon>
    </lineage>
</organism>
<dbReference type="Gene3D" id="1.10.8.60">
    <property type="match status" value="1"/>
</dbReference>
<dbReference type="Pfam" id="PF21694">
    <property type="entry name" value="DNA_pol3_delta_C"/>
    <property type="match status" value="1"/>
</dbReference>
<keyword evidence="6" id="KW-0239">DNA-directed DNA polymerase</keyword>
<dbReference type="InterPro" id="IPR005790">
    <property type="entry name" value="DNA_polIII_delta"/>
</dbReference>
<dbReference type="InterPro" id="IPR048466">
    <property type="entry name" value="DNA_pol3_delta-like_C"/>
</dbReference>
<evidence type="ECO:0000256" key="7">
    <source>
        <dbReference type="ARBA" id="ARBA00034754"/>
    </source>
</evidence>
<comment type="caution">
    <text evidence="11">The sequence shown here is derived from an EMBL/GenBank/DDBJ whole genome shotgun (WGS) entry which is preliminary data.</text>
</comment>
<evidence type="ECO:0000313" key="12">
    <source>
        <dbReference type="Proteomes" id="UP000266389"/>
    </source>
</evidence>
<evidence type="ECO:0000259" key="10">
    <source>
        <dbReference type="Pfam" id="PF21694"/>
    </source>
</evidence>
<gene>
    <name evidence="11" type="primary">holA</name>
    <name evidence="11" type="ORF">D0433_04025</name>
</gene>